<sequence>MSLRNRTFSFLCRFMSCATLFLGCLSLRAEQVIPSEDWEDDYNPIASPDALVGGKVRIYAAQYPKSFNYYLDTTAYNATIYGMMFDTLMGIHPVDASFEPLIAESITVSDDKLSFLVKIDDRARWSDGKPITAQDVAFTYETIMKPENLTGPHKVGLQEFEAPEVVDDLTIRFTAKVAHWRNVLTIATLQILPKHFYEGKDFNKSNFEFPVVSGLYRFGTVKEGVSATIERRADWWLKDAKRFQGVGNFQTLEFRFYPEREMAYEAFKKGEFDIHAVYTSHIWVNNTEGEAFDKNWIVKQAITNHEPPSWQGFAMNTRRDLFSDRRVRLALAHLLNRERMNNELMFKQYTLSNSFSSDLWDEEHPNPNPLYEYNKEKARALLAEAGWKANPQTGKLEKDGKQFLIRFLTRSASSDKFLVVYKEDLADLGIDLEIVRKDWAAWMKDMDEFNYDMTWAAWGASLFKDPESMWYSKEADRPAGQNITGFKSEKVDALIEKQRSIYDIAERNDILREIDQLVYQEVPYILLWHIDYTRMLYWNKFGTPYTVLSKFENERSAWNYWWIDPDAKADLEQAMEEGKALAPLPYDISFDEEFDG</sequence>
<organism evidence="4 5">
    <name type="scientific">Pelagicoccus enzymogenes</name>
    <dbReference type="NCBI Taxonomy" id="2773457"/>
    <lineage>
        <taxon>Bacteria</taxon>
        <taxon>Pseudomonadati</taxon>
        <taxon>Verrucomicrobiota</taxon>
        <taxon>Opitutia</taxon>
        <taxon>Puniceicoccales</taxon>
        <taxon>Pelagicoccaceae</taxon>
        <taxon>Pelagicoccus</taxon>
    </lineage>
</organism>
<dbReference type="GO" id="GO:0015833">
    <property type="term" value="P:peptide transport"/>
    <property type="evidence" value="ECO:0007669"/>
    <property type="project" value="TreeGrafter"/>
</dbReference>
<dbReference type="InterPro" id="IPR039424">
    <property type="entry name" value="SBP_5"/>
</dbReference>
<dbReference type="GO" id="GO:0042884">
    <property type="term" value="P:microcin transport"/>
    <property type="evidence" value="ECO:0007669"/>
    <property type="project" value="TreeGrafter"/>
</dbReference>
<dbReference type="PANTHER" id="PTHR30290:SF64">
    <property type="entry name" value="ABC TRANSPORTER PERIPLASMIC BINDING PROTEIN"/>
    <property type="match status" value="1"/>
</dbReference>
<dbReference type="CDD" id="cd08497">
    <property type="entry name" value="MbnE-like"/>
    <property type="match status" value="1"/>
</dbReference>
<dbReference type="PANTHER" id="PTHR30290">
    <property type="entry name" value="PERIPLASMIC BINDING COMPONENT OF ABC TRANSPORTER"/>
    <property type="match status" value="1"/>
</dbReference>
<keyword evidence="1 2" id="KW-0732">Signal</keyword>
<dbReference type="RefSeq" id="WP_191615764.1">
    <property type="nucleotide sequence ID" value="NZ_JACYFG010000006.1"/>
</dbReference>
<gene>
    <name evidence="4" type="ORF">IEN85_03965</name>
</gene>
<feature type="domain" description="Solute-binding protein family 5" evidence="3">
    <location>
        <begin position="98"/>
        <end position="472"/>
    </location>
</feature>
<dbReference type="GO" id="GO:1904680">
    <property type="term" value="F:peptide transmembrane transporter activity"/>
    <property type="evidence" value="ECO:0007669"/>
    <property type="project" value="TreeGrafter"/>
</dbReference>
<reference evidence="4" key="1">
    <citation type="submission" date="2020-09" db="EMBL/GenBank/DDBJ databases">
        <title>Pelagicoccus enzymogenes sp. nov. with an EPS production, isolated from marine sediment.</title>
        <authorList>
            <person name="Feng X."/>
        </authorList>
    </citation>
    <scope>NUCLEOTIDE SEQUENCE</scope>
    <source>
        <strain evidence="4">NFK12</strain>
    </source>
</reference>
<dbReference type="GO" id="GO:0030288">
    <property type="term" value="C:outer membrane-bounded periplasmic space"/>
    <property type="evidence" value="ECO:0007669"/>
    <property type="project" value="TreeGrafter"/>
</dbReference>
<evidence type="ECO:0000256" key="2">
    <source>
        <dbReference type="SAM" id="SignalP"/>
    </source>
</evidence>
<evidence type="ECO:0000313" key="4">
    <source>
        <dbReference type="EMBL" id="MBD5778633.1"/>
    </source>
</evidence>
<dbReference type="SUPFAM" id="SSF53850">
    <property type="entry name" value="Periplasmic binding protein-like II"/>
    <property type="match status" value="1"/>
</dbReference>
<dbReference type="PROSITE" id="PS51257">
    <property type="entry name" value="PROKAR_LIPOPROTEIN"/>
    <property type="match status" value="1"/>
</dbReference>
<evidence type="ECO:0000256" key="1">
    <source>
        <dbReference type="ARBA" id="ARBA00022729"/>
    </source>
</evidence>
<dbReference type="InterPro" id="IPR030678">
    <property type="entry name" value="Peptide/Ni-bd"/>
</dbReference>
<dbReference type="InterPro" id="IPR000914">
    <property type="entry name" value="SBP_5_dom"/>
</dbReference>
<dbReference type="Gene3D" id="3.10.105.10">
    <property type="entry name" value="Dipeptide-binding Protein, Domain 3"/>
    <property type="match status" value="1"/>
</dbReference>
<accession>A0A927IGG1</accession>
<name>A0A927IGG1_9BACT</name>
<evidence type="ECO:0000259" key="3">
    <source>
        <dbReference type="Pfam" id="PF00496"/>
    </source>
</evidence>
<dbReference type="Proteomes" id="UP000622317">
    <property type="component" value="Unassembled WGS sequence"/>
</dbReference>
<keyword evidence="5" id="KW-1185">Reference proteome</keyword>
<proteinExistence type="predicted"/>
<comment type="caution">
    <text evidence="4">The sequence shown here is derived from an EMBL/GenBank/DDBJ whole genome shotgun (WGS) entry which is preliminary data.</text>
</comment>
<dbReference type="PIRSF" id="PIRSF002741">
    <property type="entry name" value="MppA"/>
    <property type="match status" value="1"/>
</dbReference>
<dbReference type="Gene3D" id="3.40.190.10">
    <property type="entry name" value="Periplasmic binding protein-like II"/>
    <property type="match status" value="1"/>
</dbReference>
<dbReference type="GO" id="GO:0043190">
    <property type="term" value="C:ATP-binding cassette (ABC) transporter complex"/>
    <property type="evidence" value="ECO:0007669"/>
    <property type="project" value="InterPro"/>
</dbReference>
<protein>
    <submittedName>
        <fullName evidence="4">ABC transporter substrate-binding protein</fullName>
    </submittedName>
</protein>
<dbReference type="Pfam" id="PF00496">
    <property type="entry name" value="SBP_bac_5"/>
    <property type="match status" value="1"/>
</dbReference>
<dbReference type="AlphaFoldDB" id="A0A927IGG1"/>
<evidence type="ECO:0000313" key="5">
    <source>
        <dbReference type="Proteomes" id="UP000622317"/>
    </source>
</evidence>
<dbReference type="EMBL" id="JACYFG010000006">
    <property type="protein sequence ID" value="MBD5778633.1"/>
    <property type="molecule type" value="Genomic_DNA"/>
</dbReference>
<feature type="signal peptide" evidence="2">
    <location>
        <begin position="1"/>
        <end position="29"/>
    </location>
</feature>
<feature type="chain" id="PRO_5038071250" evidence="2">
    <location>
        <begin position="30"/>
        <end position="596"/>
    </location>
</feature>